<evidence type="ECO:0000259" key="13">
    <source>
        <dbReference type="Pfam" id="PF04104"/>
    </source>
</evidence>
<evidence type="ECO:0000256" key="10">
    <source>
        <dbReference type="PIRNR" id="PIRNR009449"/>
    </source>
</evidence>
<dbReference type="InterPro" id="IPR058560">
    <property type="entry name" value="DNA_primase_C"/>
</dbReference>
<dbReference type="GO" id="GO:0003677">
    <property type="term" value="F:DNA binding"/>
    <property type="evidence" value="ECO:0007669"/>
    <property type="project" value="UniProtKB-UniRule"/>
</dbReference>
<evidence type="ECO:0000256" key="8">
    <source>
        <dbReference type="ARBA" id="ARBA00023014"/>
    </source>
</evidence>
<organism evidence="14 15">
    <name type="scientific">Paralvinella palmiformis</name>
    <dbReference type="NCBI Taxonomy" id="53620"/>
    <lineage>
        <taxon>Eukaryota</taxon>
        <taxon>Metazoa</taxon>
        <taxon>Spiralia</taxon>
        <taxon>Lophotrochozoa</taxon>
        <taxon>Annelida</taxon>
        <taxon>Polychaeta</taxon>
        <taxon>Sedentaria</taxon>
        <taxon>Canalipalpata</taxon>
        <taxon>Terebellida</taxon>
        <taxon>Terebelliformia</taxon>
        <taxon>Alvinellidae</taxon>
        <taxon>Paralvinella</taxon>
    </lineage>
</organism>
<comment type="cofactor">
    <cofactor evidence="10">
        <name>[4Fe-4S] cluster</name>
        <dbReference type="ChEBI" id="CHEBI:49883"/>
    </cofactor>
    <text evidence="10">Binds 1 [4Fe-4S] cluster.</text>
</comment>
<feature type="binding site" evidence="11">
    <location>
        <position position="430"/>
    </location>
    <ligand>
        <name>[4Fe-4S] cluster</name>
        <dbReference type="ChEBI" id="CHEBI:49883"/>
    </ligand>
</feature>
<keyword evidence="6 10" id="KW-0479">Metal-binding</keyword>
<comment type="caution">
    <text evidence="14">The sequence shown here is derived from an EMBL/GenBank/DDBJ whole genome shotgun (WGS) entry which is preliminary data.</text>
</comment>
<evidence type="ECO:0000256" key="6">
    <source>
        <dbReference type="ARBA" id="ARBA00022723"/>
    </source>
</evidence>
<evidence type="ECO:0000256" key="12">
    <source>
        <dbReference type="SAM" id="MobiDB-lite"/>
    </source>
</evidence>
<dbReference type="EMBL" id="JAODUP010000673">
    <property type="protein sequence ID" value="KAK2145558.1"/>
    <property type="molecule type" value="Genomic_DNA"/>
</dbReference>
<dbReference type="PANTHER" id="PTHR10537">
    <property type="entry name" value="DNA PRIMASE LARGE SUBUNIT"/>
    <property type="match status" value="1"/>
</dbReference>
<name>A0AAD9J3R8_9ANNE</name>
<evidence type="ECO:0000256" key="2">
    <source>
        <dbReference type="ARBA" id="ARBA00019038"/>
    </source>
</evidence>
<dbReference type="CDD" id="cd07322">
    <property type="entry name" value="PriL_PriS_Eukaryotic"/>
    <property type="match status" value="1"/>
</dbReference>
<keyword evidence="5 10" id="KW-0235">DNA replication</keyword>
<dbReference type="PANTHER" id="PTHR10537:SF3">
    <property type="entry name" value="DNA PRIMASE LARGE SUBUNIT"/>
    <property type="match status" value="1"/>
</dbReference>
<dbReference type="Pfam" id="PF04104">
    <property type="entry name" value="DNA_primase_lrg"/>
    <property type="match status" value="1"/>
</dbReference>
<keyword evidence="7 10" id="KW-0408">Iron</keyword>
<dbReference type="InterPro" id="IPR016558">
    <property type="entry name" value="DNA_primase_lsu_euk"/>
</dbReference>
<protein>
    <recommendedName>
        <fullName evidence="2 10">DNA primase large subunit</fullName>
    </recommendedName>
</protein>
<feature type="binding site" evidence="11">
    <location>
        <position position="390"/>
    </location>
    <ligand>
        <name>[4Fe-4S] cluster</name>
        <dbReference type="ChEBI" id="CHEBI:49883"/>
    </ligand>
</feature>
<gene>
    <name evidence="14" type="ORF">LSH36_673g00032</name>
</gene>
<dbReference type="FunFam" id="1.20.930.80:FF:000001">
    <property type="entry name" value="DNA primase large subunit"/>
    <property type="match status" value="1"/>
</dbReference>
<dbReference type="Pfam" id="PF26466">
    <property type="entry name" value="DNA_primase_lrg_N"/>
    <property type="match status" value="1"/>
</dbReference>
<feature type="region of interest" description="Disordered" evidence="12">
    <location>
        <begin position="461"/>
        <end position="523"/>
    </location>
</feature>
<dbReference type="GO" id="GO:0051539">
    <property type="term" value="F:4 iron, 4 sulfur cluster binding"/>
    <property type="evidence" value="ECO:0007669"/>
    <property type="project" value="UniProtKB-UniRule"/>
</dbReference>
<dbReference type="InterPro" id="IPR007238">
    <property type="entry name" value="DNA_primase_lsu_euk/arc"/>
</dbReference>
<keyword evidence="4 10" id="KW-0639">Primosome</keyword>
<proteinExistence type="inferred from homology"/>
<comment type="similarity">
    <text evidence="1 10">Belongs to the eukaryotic-type primase large subunit family.</text>
</comment>
<evidence type="ECO:0000256" key="7">
    <source>
        <dbReference type="ARBA" id="ARBA00023004"/>
    </source>
</evidence>
<dbReference type="Gene3D" id="1.20.930.80">
    <property type="match status" value="1"/>
</dbReference>
<evidence type="ECO:0000256" key="11">
    <source>
        <dbReference type="PIRSR" id="PIRSR009449-1"/>
    </source>
</evidence>
<keyword evidence="15" id="KW-1185">Reference proteome</keyword>
<feature type="binding site" evidence="11">
    <location>
        <position position="294"/>
    </location>
    <ligand>
        <name>[4Fe-4S] cluster</name>
        <dbReference type="ChEBI" id="CHEBI:49883"/>
    </ligand>
</feature>
<evidence type="ECO:0000256" key="4">
    <source>
        <dbReference type="ARBA" id="ARBA00022515"/>
    </source>
</evidence>
<dbReference type="GO" id="GO:0006269">
    <property type="term" value="P:DNA replication, synthesis of primer"/>
    <property type="evidence" value="ECO:0007669"/>
    <property type="project" value="UniProtKB-KW"/>
</dbReference>
<evidence type="ECO:0000313" key="15">
    <source>
        <dbReference type="Proteomes" id="UP001208570"/>
    </source>
</evidence>
<dbReference type="GO" id="GO:0006270">
    <property type="term" value="P:DNA replication initiation"/>
    <property type="evidence" value="ECO:0007669"/>
    <property type="project" value="UniProtKB-ARBA"/>
</dbReference>
<dbReference type="GO" id="GO:0005658">
    <property type="term" value="C:alpha DNA polymerase:primase complex"/>
    <property type="evidence" value="ECO:0007669"/>
    <property type="project" value="UniProtKB-ARBA"/>
</dbReference>
<keyword evidence="8 10" id="KW-0411">Iron-sulfur</keyword>
<evidence type="ECO:0000313" key="14">
    <source>
        <dbReference type="EMBL" id="KAK2145558.1"/>
    </source>
</evidence>
<evidence type="ECO:0000256" key="1">
    <source>
        <dbReference type="ARBA" id="ARBA00010564"/>
    </source>
</evidence>
<dbReference type="Proteomes" id="UP001208570">
    <property type="component" value="Unassembled WGS sequence"/>
</dbReference>
<feature type="binding site" evidence="11">
    <location>
        <position position="373"/>
    </location>
    <ligand>
        <name>[4Fe-4S] cluster</name>
        <dbReference type="ChEBI" id="CHEBI:49883"/>
    </ligand>
</feature>
<reference evidence="14" key="1">
    <citation type="journal article" date="2023" name="Mol. Biol. Evol.">
        <title>Third-Generation Sequencing Reveals the Adaptive Role of the Epigenome in Three Deep-Sea Polychaetes.</title>
        <authorList>
            <person name="Perez M."/>
            <person name="Aroh O."/>
            <person name="Sun Y."/>
            <person name="Lan Y."/>
            <person name="Juniper S.K."/>
            <person name="Young C.R."/>
            <person name="Angers B."/>
            <person name="Qian P.Y."/>
        </authorList>
    </citation>
    <scope>NUCLEOTIDE SEQUENCE</scope>
    <source>
        <strain evidence="14">P08H-3</strain>
    </source>
</reference>
<feature type="compositionally biased region" description="Polar residues" evidence="12">
    <location>
        <begin position="473"/>
        <end position="494"/>
    </location>
</feature>
<dbReference type="SUPFAM" id="SSF140914">
    <property type="entry name" value="PriB N-terminal domain-like"/>
    <property type="match status" value="1"/>
</dbReference>
<comment type="function">
    <text evidence="10">DNA primase is the polymerase that synthesizes small RNA primers for the Okazaki fragments made during discontinuous DNA replication.</text>
</comment>
<keyword evidence="9 10" id="KW-0238">DNA-binding</keyword>
<feature type="domain" description="DNA primase large subunit C-terminal" evidence="13">
    <location>
        <begin position="286"/>
        <end position="453"/>
    </location>
</feature>
<evidence type="ECO:0000256" key="3">
    <source>
        <dbReference type="ARBA" id="ARBA00022485"/>
    </source>
</evidence>
<keyword evidence="3 10" id="KW-0004">4Fe-4S</keyword>
<accession>A0AAD9J3R8</accession>
<dbReference type="PIRSF" id="PIRSF009449">
    <property type="entry name" value="DNA_primase_large_subunit"/>
    <property type="match status" value="1"/>
</dbReference>
<dbReference type="GO" id="GO:0046872">
    <property type="term" value="F:metal ion binding"/>
    <property type="evidence" value="ECO:0007669"/>
    <property type="project" value="UniProtKB-UniRule"/>
</dbReference>
<evidence type="ECO:0000256" key="5">
    <source>
        <dbReference type="ARBA" id="ARBA00022705"/>
    </source>
</evidence>
<sequence>MQFVSRHNKNKSVTVGKAVDRYPHQLQLYTDPPTDNISLREFEDFAVERLKVLKAVETVGVRHVKGSKDYNEALTKEFRTLNVQGIMKSITSRHRQPPDETELLERRKDHISHFILRLAYCRSEELRRWFIAQEVDLFRSRFVLESKDSIYKFLKLNNLDYQPISEQEKKDNLSELQAASPRSSSITDYYKVPFTEVLDLVKSRKVYLRSGFAYVPDNELIVIIISVFRSKLSRALAVTCRSLPQLEEDDRLLPMLSGLSKRYLGQDYTNKKALSGNITVEMIDGLSKTSFPLCMQQLHQAFRQNHHLRHWGRMQYGLFLKGIGLSLDEALRFWRTEFLKKMDPDKFDKSYSYTIRHNYGKEGKRTDYTPYSCIKVITTNTPAVGDHHGCPFRHTDPELLKQRLQSQMMSKDVVDEIISLCKTSHYQLACGRYFDWSHKSDTKFNPNHPNQYFEESQHFLSGDRMSQNDKADTQSSQNNVKIVQSQTFSQKSVSTPPPDQTRDEFDFDEDTDIEMQNTEIPEL</sequence>
<dbReference type="AlphaFoldDB" id="A0AAD9J3R8"/>
<evidence type="ECO:0000256" key="9">
    <source>
        <dbReference type="ARBA" id="ARBA00023125"/>
    </source>
</evidence>
<feature type="compositionally biased region" description="Polar residues" evidence="12">
    <location>
        <begin position="514"/>
        <end position="523"/>
    </location>
</feature>